<dbReference type="GO" id="GO:0003677">
    <property type="term" value="F:DNA binding"/>
    <property type="evidence" value="ECO:0007669"/>
    <property type="project" value="UniProtKB-KW"/>
</dbReference>
<evidence type="ECO:0000259" key="5">
    <source>
        <dbReference type="PROSITE" id="PS51005"/>
    </source>
</evidence>
<evidence type="ECO:0000256" key="2">
    <source>
        <dbReference type="ARBA" id="ARBA00023125"/>
    </source>
</evidence>
<dbReference type="Gene3D" id="2.170.150.80">
    <property type="entry name" value="NAC domain"/>
    <property type="match status" value="1"/>
</dbReference>
<dbReference type="PANTHER" id="PTHR31719">
    <property type="entry name" value="NAC TRANSCRIPTION FACTOR 56"/>
    <property type="match status" value="1"/>
</dbReference>
<dbReference type="Proteomes" id="UP000027138">
    <property type="component" value="Unassembled WGS sequence"/>
</dbReference>
<dbReference type="EMBL" id="KK915662">
    <property type="protein sequence ID" value="KDP21448.1"/>
    <property type="molecule type" value="Genomic_DNA"/>
</dbReference>
<dbReference type="SUPFAM" id="SSF101941">
    <property type="entry name" value="NAC domain"/>
    <property type="match status" value="1"/>
</dbReference>
<name>A0A067JF84_JATCU</name>
<keyword evidence="4" id="KW-0539">Nucleus</keyword>
<evidence type="ECO:0000256" key="4">
    <source>
        <dbReference type="ARBA" id="ARBA00023242"/>
    </source>
</evidence>
<dbReference type="GO" id="GO:0006355">
    <property type="term" value="P:regulation of DNA-templated transcription"/>
    <property type="evidence" value="ECO:0007669"/>
    <property type="project" value="InterPro"/>
</dbReference>
<reference evidence="6 7" key="1">
    <citation type="journal article" date="2014" name="PLoS ONE">
        <title>Global Analysis of Gene Expression Profiles in Physic Nut (Jatropha curcas L.) Seedlings Exposed to Salt Stress.</title>
        <authorList>
            <person name="Zhang L."/>
            <person name="Zhang C."/>
            <person name="Wu P."/>
            <person name="Chen Y."/>
            <person name="Li M."/>
            <person name="Jiang H."/>
            <person name="Wu G."/>
        </authorList>
    </citation>
    <scope>NUCLEOTIDE SEQUENCE [LARGE SCALE GENOMIC DNA]</scope>
    <source>
        <strain evidence="7">cv. GZQX0401</strain>
        <tissue evidence="6">Young leaves</tissue>
    </source>
</reference>
<keyword evidence="1" id="KW-0805">Transcription regulation</keyword>
<dbReference type="STRING" id="180498.A0A067JF84"/>
<dbReference type="PROSITE" id="PS51005">
    <property type="entry name" value="NAC"/>
    <property type="match status" value="1"/>
</dbReference>
<evidence type="ECO:0000256" key="3">
    <source>
        <dbReference type="ARBA" id="ARBA00023163"/>
    </source>
</evidence>
<dbReference type="InterPro" id="IPR036093">
    <property type="entry name" value="NAC_dom_sf"/>
</dbReference>
<evidence type="ECO:0000256" key="1">
    <source>
        <dbReference type="ARBA" id="ARBA00023015"/>
    </source>
</evidence>
<dbReference type="AlphaFoldDB" id="A0A067JF84"/>
<keyword evidence="2" id="KW-0238">DNA-binding</keyword>
<dbReference type="OrthoDB" id="1255195at2759"/>
<dbReference type="PANTHER" id="PTHR31719:SF248">
    <property type="entry name" value="NAC DOMAIN-CONTAINING PROTEIN 10"/>
    <property type="match status" value="1"/>
</dbReference>
<organism evidence="6 7">
    <name type="scientific">Jatropha curcas</name>
    <name type="common">Barbados nut</name>
    <dbReference type="NCBI Taxonomy" id="180498"/>
    <lineage>
        <taxon>Eukaryota</taxon>
        <taxon>Viridiplantae</taxon>
        <taxon>Streptophyta</taxon>
        <taxon>Embryophyta</taxon>
        <taxon>Tracheophyta</taxon>
        <taxon>Spermatophyta</taxon>
        <taxon>Magnoliopsida</taxon>
        <taxon>eudicotyledons</taxon>
        <taxon>Gunneridae</taxon>
        <taxon>Pentapetalae</taxon>
        <taxon>rosids</taxon>
        <taxon>fabids</taxon>
        <taxon>Malpighiales</taxon>
        <taxon>Euphorbiaceae</taxon>
        <taxon>Crotonoideae</taxon>
        <taxon>Jatropheae</taxon>
        <taxon>Jatropha</taxon>
    </lineage>
</organism>
<keyword evidence="3" id="KW-0804">Transcription</keyword>
<evidence type="ECO:0000313" key="7">
    <source>
        <dbReference type="Proteomes" id="UP000027138"/>
    </source>
</evidence>
<keyword evidence="7" id="KW-1185">Reference proteome</keyword>
<protein>
    <recommendedName>
        <fullName evidence="5">NAC domain-containing protein</fullName>
    </recommendedName>
</protein>
<evidence type="ECO:0000313" key="6">
    <source>
        <dbReference type="EMBL" id="KDP21448.1"/>
    </source>
</evidence>
<feature type="domain" description="NAC" evidence="5">
    <location>
        <begin position="1"/>
        <end position="137"/>
    </location>
</feature>
<gene>
    <name evidence="6" type="ORF">JCGZ_21919</name>
</gene>
<sequence>MSHQIRTRCFRWYMQLMPSTFKKLAVADMATNANGNKECYILTPPRRFVFVLPWFPVHRARNGYWKKDGYTDLEIYGNNGIVGVKQKFHFYEGGINNGRKTNWYMIEYSLKEHCCSVTCDHENGRLENWVVCKIYQDFGPDHLTSEIQKLNI</sequence>
<dbReference type="InterPro" id="IPR003441">
    <property type="entry name" value="NAC-dom"/>
</dbReference>
<dbReference type="GO" id="GO:0048731">
    <property type="term" value="P:system development"/>
    <property type="evidence" value="ECO:0007669"/>
    <property type="project" value="TreeGrafter"/>
</dbReference>
<accession>A0A067JF84</accession>
<dbReference type="Pfam" id="PF02365">
    <property type="entry name" value="NAM"/>
    <property type="match status" value="1"/>
</dbReference>
<proteinExistence type="predicted"/>